<dbReference type="Gene3D" id="3.40.630.10">
    <property type="entry name" value="Zn peptidases"/>
    <property type="match status" value="1"/>
</dbReference>
<gene>
    <name evidence="1" type="ORF">S06H3_45904</name>
</gene>
<name>X1P2K8_9ZZZZ</name>
<proteinExistence type="predicted"/>
<evidence type="ECO:0008006" key="2">
    <source>
        <dbReference type="Google" id="ProtNLM"/>
    </source>
</evidence>
<dbReference type="Gene3D" id="3.30.70.360">
    <property type="match status" value="1"/>
</dbReference>
<feature type="non-terminal residue" evidence="1">
    <location>
        <position position="1"/>
    </location>
</feature>
<protein>
    <recommendedName>
        <fullName evidence="2">Peptidase M20 dimerisation domain-containing protein</fullName>
    </recommendedName>
</protein>
<reference evidence="1" key="1">
    <citation type="journal article" date="2014" name="Front. Microbiol.">
        <title>High frequency of phylogenetically diverse reductive dehalogenase-homologous genes in deep subseafloor sedimentary metagenomes.</title>
        <authorList>
            <person name="Kawai M."/>
            <person name="Futagami T."/>
            <person name="Toyoda A."/>
            <person name="Takaki Y."/>
            <person name="Nishi S."/>
            <person name="Hori S."/>
            <person name="Arai W."/>
            <person name="Tsubouchi T."/>
            <person name="Morono Y."/>
            <person name="Uchiyama I."/>
            <person name="Ito T."/>
            <person name="Fujiyama A."/>
            <person name="Inagaki F."/>
            <person name="Takami H."/>
        </authorList>
    </citation>
    <scope>NUCLEOTIDE SEQUENCE</scope>
    <source>
        <strain evidence="1">Expedition CK06-06</strain>
    </source>
</reference>
<organism evidence="1">
    <name type="scientific">marine sediment metagenome</name>
    <dbReference type="NCBI Taxonomy" id="412755"/>
    <lineage>
        <taxon>unclassified sequences</taxon>
        <taxon>metagenomes</taxon>
        <taxon>ecological metagenomes</taxon>
    </lineage>
</organism>
<dbReference type="EMBL" id="BARV01028710">
    <property type="protein sequence ID" value="GAI36676.1"/>
    <property type="molecule type" value="Genomic_DNA"/>
</dbReference>
<accession>X1P2K8</accession>
<dbReference type="AlphaFoldDB" id="X1P2K8"/>
<evidence type="ECO:0000313" key="1">
    <source>
        <dbReference type="EMBL" id="GAI36676.1"/>
    </source>
</evidence>
<comment type="caution">
    <text evidence="1">The sequence shown here is derived from an EMBL/GenBank/DDBJ whole genome shotgun (WGS) entry which is preliminary data.</text>
</comment>
<sequence>QALCNIDIRFAHDISINEIYNEIREKIDNYAKNSKCKFKLIKNSGYEGSRVKKDSILVESLIKSFKGFSCEIWPISAAAAPLSEINKILNLNFITGGLGIGGYAHSANEFIQYDSIINIRLSNYNFLKIYSEFV</sequence>